<gene>
    <name evidence="3" type="ORF">QN277_026558</name>
</gene>
<sequence>MCGRVKREASYVYDLEENLHSLEEKSEKLEDMKKDVETLAVEEETTREMQRSHQVSGWLNRVQGIQQVSHHPPMSAGHAENKHFTYDVTSKLKT</sequence>
<keyword evidence="4" id="KW-1185">Reference proteome</keyword>
<protein>
    <submittedName>
        <fullName evidence="3">Uncharacterized protein</fullName>
    </submittedName>
</protein>
<proteinExistence type="predicted"/>
<reference evidence="3" key="1">
    <citation type="submission" date="2023-10" db="EMBL/GenBank/DDBJ databases">
        <title>Chromosome-level genome of the transformable northern wattle, Acacia crassicarpa.</title>
        <authorList>
            <person name="Massaro I."/>
            <person name="Sinha N.R."/>
            <person name="Poethig S."/>
            <person name="Leichty A.R."/>
        </authorList>
    </citation>
    <scope>NUCLEOTIDE SEQUENCE</scope>
    <source>
        <strain evidence="3">Acra3RX</strain>
        <tissue evidence="3">Leaf</tissue>
    </source>
</reference>
<evidence type="ECO:0000256" key="1">
    <source>
        <dbReference type="SAM" id="Coils"/>
    </source>
</evidence>
<evidence type="ECO:0000313" key="4">
    <source>
        <dbReference type="Proteomes" id="UP001293593"/>
    </source>
</evidence>
<dbReference type="AlphaFoldDB" id="A0AAE1J7V9"/>
<evidence type="ECO:0000256" key="2">
    <source>
        <dbReference type="SAM" id="MobiDB-lite"/>
    </source>
</evidence>
<feature type="region of interest" description="Disordered" evidence="2">
    <location>
        <begin position="68"/>
        <end position="94"/>
    </location>
</feature>
<organism evidence="3 4">
    <name type="scientific">Acacia crassicarpa</name>
    <name type="common">northern wattle</name>
    <dbReference type="NCBI Taxonomy" id="499986"/>
    <lineage>
        <taxon>Eukaryota</taxon>
        <taxon>Viridiplantae</taxon>
        <taxon>Streptophyta</taxon>
        <taxon>Embryophyta</taxon>
        <taxon>Tracheophyta</taxon>
        <taxon>Spermatophyta</taxon>
        <taxon>Magnoliopsida</taxon>
        <taxon>eudicotyledons</taxon>
        <taxon>Gunneridae</taxon>
        <taxon>Pentapetalae</taxon>
        <taxon>rosids</taxon>
        <taxon>fabids</taxon>
        <taxon>Fabales</taxon>
        <taxon>Fabaceae</taxon>
        <taxon>Caesalpinioideae</taxon>
        <taxon>mimosoid clade</taxon>
        <taxon>Acacieae</taxon>
        <taxon>Acacia</taxon>
    </lineage>
</organism>
<dbReference type="EMBL" id="JAWXYG010000008">
    <property type="protein sequence ID" value="KAK4265512.1"/>
    <property type="molecule type" value="Genomic_DNA"/>
</dbReference>
<dbReference type="Proteomes" id="UP001293593">
    <property type="component" value="Unassembled WGS sequence"/>
</dbReference>
<dbReference type="InterPro" id="IPR037239">
    <property type="entry name" value="OSBP_sf"/>
</dbReference>
<comment type="caution">
    <text evidence="3">The sequence shown here is derived from an EMBL/GenBank/DDBJ whole genome shotgun (WGS) entry which is preliminary data.</text>
</comment>
<keyword evidence="1" id="KW-0175">Coiled coil</keyword>
<feature type="coiled-coil region" evidence="1">
    <location>
        <begin position="12"/>
        <end position="42"/>
    </location>
</feature>
<dbReference type="SUPFAM" id="SSF144000">
    <property type="entry name" value="Oxysterol-binding protein-like"/>
    <property type="match status" value="1"/>
</dbReference>
<dbReference type="Gene3D" id="2.40.160.120">
    <property type="match status" value="1"/>
</dbReference>
<name>A0AAE1J7V9_9FABA</name>
<accession>A0AAE1J7V9</accession>
<evidence type="ECO:0000313" key="3">
    <source>
        <dbReference type="EMBL" id="KAK4265512.1"/>
    </source>
</evidence>